<dbReference type="AlphaFoldDB" id="A0A090PXA7"/>
<dbReference type="eggNOG" id="COG2357">
    <property type="taxonomic scope" value="Bacteria"/>
</dbReference>
<sequence length="356" mass="41651">MNKVATYKSLLNFLIIGCSLLLMSCLNSSQSNQTAFLNSNLPQTINKINGISFVATRNPIDKNDVQPLVQYNANYVAVIPYAWMRSIDSPQVIYDEDHGWWGEKPHGVSQTIDLMNDQNIEVMLKPQIWINKGTYTGTIQLKTNEDWQILEDSYREYILRFARIAQEKKVGLFCIGTELESFVTARPDYWRQLIKEIRTIYKGKITYAGNWDSYKQVTFWDELDYIGVDAYFPVCNKKTPDIDNINQSWDKWKKELKSFSTSFKKQILFTEYGYISADYAGKEPWKNAQDHHEVNEKAQDILYQCLYDKVWGESWMAGGFLWKYHAEDSRWRGFAKRFTPQGKMAQKTITQAYLEH</sequence>
<feature type="chain" id="PRO_5001862596" description="Glycoside hydrolase" evidence="1">
    <location>
        <begin position="25"/>
        <end position="356"/>
    </location>
</feature>
<dbReference type="STRING" id="319236.BST91_00555"/>
<dbReference type="Pfam" id="PF22612">
    <property type="entry name" value="GH113"/>
    <property type="match status" value="1"/>
</dbReference>
<keyword evidence="3" id="KW-1185">Reference proteome</keyword>
<gene>
    <name evidence="2" type="ORF">JCM19294_2197</name>
</gene>
<accession>A0A090PXA7</accession>
<dbReference type="Proteomes" id="UP000029221">
    <property type="component" value="Unassembled WGS sequence"/>
</dbReference>
<comment type="caution">
    <text evidence="2">The sequence shown here is derived from an EMBL/GenBank/DDBJ whole genome shotgun (WGS) entry which is preliminary data.</text>
</comment>
<organism evidence="2 3">
    <name type="scientific">Nonlabens tegetincola</name>
    <dbReference type="NCBI Taxonomy" id="323273"/>
    <lineage>
        <taxon>Bacteria</taxon>
        <taxon>Pseudomonadati</taxon>
        <taxon>Bacteroidota</taxon>
        <taxon>Flavobacteriia</taxon>
        <taxon>Flavobacteriales</taxon>
        <taxon>Flavobacteriaceae</taxon>
        <taxon>Nonlabens</taxon>
    </lineage>
</organism>
<reference evidence="2" key="1">
    <citation type="journal article" date="2014" name="Genome Announc.">
        <title>Draft Genome Sequences of Marine Flavobacterium Nonlabens Strains NR17, NR24, NR27, NR32, NR33, and Ara13.</title>
        <authorList>
            <person name="Nakanishi M."/>
            <person name="Meirelles P."/>
            <person name="Suzuki R."/>
            <person name="Takatani N."/>
            <person name="Mino S."/>
            <person name="Suda W."/>
            <person name="Oshima K."/>
            <person name="Hattori M."/>
            <person name="Ohkuma M."/>
            <person name="Hosokawa M."/>
            <person name="Miyashita K."/>
            <person name="Thompson F.L."/>
            <person name="Niwa A."/>
            <person name="Sawabe T."/>
            <person name="Sawabe T."/>
        </authorList>
    </citation>
    <scope>NUCLEOTIDE SEQUENCE [LARGE SCALE GENOMIC DNA]</scope>
    <source>
        <strain evidence="2">JCM 19294</strain>
    </source>
</reference>
<dbReference type="SUPFAM" id="SSF51445">
    <property type="entry name" value="(Trans)glycosidases"/>
    <property type="match status" value="1"/>
</dbReference>
<protein>
    <recommendedName>
        <fullName evidence="4">Glycoside hydrolase</fullName>
    </recommendedName>
</protein>
<dbReference type="CDD" id="cd19608">
    <property type="entry name" value="GH113_mannanase-like"/>
    <property type="match status" value="1"/>
</dbReference>
<feature type="signal peptide" evidence="1">
    <location>
        <begin position="1"/>
        <end position="24"/>
    </location>
</feature>
<evidence type="ECO:0000313" key="2">
    <source>
        <dbReference type="EMBL" id="GAK95415.1"/>
    </source>
</evidence>
<evidence type="ECO:0008006" key="4">
    <source>
        <dbReference type="Google" id="ProtNLM"/>
    </source>
</evidence>
<dbReference type="EMBL" id="BBML01000001">
    <property type="protein sequence ID" value="GAK95415.1"/>
    <property type="molecule type" value="Genomic_DNA"/>
</dbReference>
<dbReference type="InterPro" id="IPR055151">
    <property type="entry name" value="GH113"/>
</dbReference>
<evidence type="ECO:0000313" key="3">
    <source>
        <dbReference type="Proteomes" id="UP000029221"/>
    </source>
</evidence>
<dbReference type="InterPro" id="IPR017853">
    <property type="entry name" value="GH"/>
</dbReference>
<dbReference type="Gene3D" id="3.20.20.80">
    <property type="entry name" value="Glycosidases"/>
    <property type="match status" value="1"/>
</dbReference>
<keyword evidence="1" id="KW-0732">Signal</keyword>
<dbReference type="PROSITE" id="PS51257">
    <property type="entry name" value="PROKAR_LIPOPROTEIN"/>
    <property type="match status" value="1"/>
</dbReference>
<proteinExistence type="predicted"/>
<name>A0A090PXA7_9FLAO</name>
<evidence type="ECO:0000256" key="1">
    <source>
        <dbReference type="SAM" id="SignalP"/>
    </source>
</evidence>